<comment type="subcellular location">
    <subcellularLocation>
        <location evidence="1">Cell membrane</location>
        <topology evidence="1">Multi-pass membrane protein</topology>
    </subcellularLocation>
</comment>
<feature type="transmembrane region" description="Helical" evidence="7">
    <location>
        <begin position="21"/>
        <end position="42"/>
    </location>
</feature>
<evidence type="ECO:0000259" key="9">
    <source>
        <dbReference type="Pfam" id="PF12704"/>
    </source>
</evidence>
<dbReference type="PANTHER" id="PTHR30572">
    <property type="entry name" value="MEMBRANE COMPONENT OF TRANSPORTER-RELATED"/>
    <property type="match status" value="1"/>
</dbReference>
<feature type="domain" description="ABC3 transporter permease C-terminal" evidence="8">
    <location>
        <begin position="278"/>
        <end position="390"/>
    </location>
</feature>
<dbReference type="Pfam" id="PF12704">
    <property type="entry name" value="MacB_PCD"/>
    <property type="match status" value="1"/>
</dbReference>
<keyword evidence="5 7" id="KW-0472">Membrane</keyword>
<sequence>MTHIDTFSTALRSLKSHPKRSFLTILGIVIGVAAVIAIISLGNGLKSATLRNLQTTHSGQQTAEISYTSNDYENKDNGFDNGDITLLLNTSSLHLNKVKLINEDGVKTPASMNVDLNGKEVEKAVKFVKKSNLILLAGRQITISDNNLRNNVVLINEKTSNLYFINSKTALHNNIDVEGTSYRIIGVFKNIDSIDETSTDMVIPRASFNENKKTTGSNKIKIIFDNGINVNRTSKKASNLLNKKGSHKYVGSYTYTNLGAILEGIGSVIKGLTYFISAIAGISLFIAGIGVMNMMYISVSERTQEIGIRLAIGATRQNIMEQFLLEAIILTSLGGVLGLVIGGTVAYSISLFLPFRAVITLGSVVLAVGVSTIVGLIFGLLPAKQASNQNLIDVLR</sequence>
<reference evidence="10 11" key="1">
    <citation type="journal article" date="2023" name="Int. J. Syst. Evol. Microbiol.">
        <title>Lactiplantibacillus brownii sp. nov., a novel psychrotolerant species isolated from sauerkraut.</title>
        <authorList>
            <person name="Heng Y.C."/>
            <person name="Silvaraju S."/>
            <person name="Lee J.K.Y."/>
            <person name="Kittelmann S."/>
        </authorList>
    </citation>
    <scope>NUCLEOTIDE SEQUENCE [LARGE SCALE GENOMIC DNA]</scope>
    <source>
        <strain evidence="10 11">WILCCON 0030</strain>
    </source>
</reference>
<feature type="transmembrane region" description="Helical" evidence="7">
    <location>
        <begin position="274"/>
        <end position="299"/>
    </location>
</feature>
<keyword evidence="11" id="KW-1185">Reference proteome</keyword>
<dbReference type="Proteomes" id="UP001227831">
    <property type="component" value="Unassembled WGS sequence"/>
</dbReference>
<comment type="similarity">
    <text evidence="6">Belongs to the ABC-4 integral membrane protein family.</text>
</comment>
<dbReference type="InterPro" id="IPR050250">
    <property type="entry name" value="Macrolide_Exporter_MacB"/>
</dbReference>
<evidence type="ECO:0000259" key="8">
    <source>
        <dbReference type="Pfam" id="PF02687"/>
    </source>
</evidence>
<evidence type="ECO:0000256" key="6">
    <source>
        <dbReference type="ARBA" id="ARBA00038076"/>
    </source>
</evidence>
<evidence type="ECO:0000256" key="7">
    <source>
        <dbReference type="SAM" id="Phobius"/>
    </source>
</evidence>
<evidence type="ECO:0000313" key="10">
    <source>
        <dbReference type="EMBL" id="MDQ7936128.1"/>
    </source>
</evidence>
<comment type="caution">
    <text evidence="10">The sequence shown here is derived from an EMBL/GenBank/DDBJ whole genome shotgun (WGS) entry which is preliminary data.</text>
</comment>
<evidence type="ECO:0000256" key="2">
    <source>
        <dbReference type="ARBA" id="ARBA00022475"/>
    </source>
</evidence>
<feature type="transmembrane region" description="Helical" evidence="7">
    <location>
        <begin position="355"/>
        <end position="381"/>
    </location>
</feature>
<dbReference type="EMBL" id="JAVCWF010000001">
    <property type="protein sequence ID" value="MDQ7936128.1"/>
    <property type="molecule type" value="Genomic_DNA"/>
</dbReference>
<dbReference type="InterPro" id="IPR003838">
    <property type="entry name" value="ABC3_permease_C"/>
</dbReference>
<feature type="domain" description="MacB-like periplasmic core" evidence="9">
    <location>
        <begin position="21"/>
        <end position="237"/>
    </location>
</feature>
<feature type="transmembrane region" description="Helical" evidence="7">
    <location>
        <begin position="323"/>
        <end position="349"/>
    </location>
</feature>
<organism evidence="10 11">
    <name type="scientific">Lactiplantibacillus brownii</name>
    <dbReference type="NCBI Taxonomy" id="3069269"/>
    <lineage>
        <taxon>Bacteria</taxon>
        <taxon>Bacillati</taxon>
        <taxon>Bacillota</taxon>
        <taxon>Bacilli</taxon>
        <taxon>Lactobacillales</taxon>
        <taxon>Lactobacillaceae</taxon>
        <taxon>Lactiplantibacillus</taxon>
    </lineage>
</organism>
<dbReference type="Pfam" id="PF02687">
    <property type="entry name" value="FtsX"/>
    <property type="match status" value="1"/>
</dbReference>
<keyword evidence="4 7" id="KW-1133">Transmembrane helix</keyword>
<dbReference type="RefSeq" id="WP_308701974.1">
    <property type="nucleotide sequence ID" value="NZ_AP027463.1"/>
</dbReference>
<evidence type="ECO:0000256" key="3">
    <source>
        <dbReference type="ARBA" id="ARBA00022692"/>
    </source>
</evidence>
<name>A0ABU1A5A6_9LACO</name>
<dbReference type="PANTHER" id="PTHR30572:SF4">
    <property type="entry name" value="ABC TRANSPORTER PERMEASE YTRF"/>
    <property type="match status" value="1"/>
</dbReference>
<keyword evidence="2" id="KW-1003">Cell membrane</keyword>
<accession>A0ABU1A5A6</accession>
<evidence type="ECO:0000313" key="11">
    <source>
        <dbReference type="Proteomes" id="UP001227831"/>
    </source>
</evidence>
<protein>
    <submittedName>
        <fullName evidence="10">ABC transporter permease</fullName>
    </submittedName>
</protein>
<keyword evidence="3 7" id="KW-0812">Transmembrane</keyword>
<proteinExistence type="inferred from homology"/>
<evidence type="ECO:0000256" key="5">
    <source>
        <dbReference type="ARBA" id="ARBA00023136"/>
    </source>
</evidence>
<dbReference type="InterPro" id="IPR025857">
    <property type="entry name" value="MacB_PCD"/>
</dbReference>
<evidence type="ECO:0000256" key="1">
    <source>
        <dbReference type="ARBA" id="ARBA00004651"/>
    </source>
</evidence>
<evidence type="ECO:0000256" key="4">
    <source>
        <dbReference type="ARBA" id="ARBA00022989"/>
    </source>
</evidence>
<gene>
    <name evidence="10" type="ORF">RA086_00500</name>
</gene>